<sequence length="884" mass="93492">MNRLDGSIVRVDGATLQPSQPSKPMGSRLFPTPKTLYVLDADRGLLTPLDPVTLAPQGQAHSVATDVSPENAIVDRDGRLWLLDQHSGDLAWFTAHEKHSIERTGPARLAVADGHPVLVDLSTREATLLDPATGSPLESIRADVRPGDTVAVAGSPGERRILITIASRGLLVTCTFGTGCAAPVPLGSGKADLGAAVEVSNHAVVPDYSTGRVWIVNLATMRVVVEPQLFPGPVRFELLNRDGIVFYNDPDGDQAGVLNLDGTQRAVSKYNPTKPDAGANQVAFESPKTSRPSPPTPRSGPADALPPVNGTGRLENTQPPVVGAPMADIVVRPGTKGVVGQEFELEVVARSTIGIATARWTFGDGSEATGLSVRHKWDRPGEFRVEVAPMLAIGLPARVATATVLIESVDAPPRIDSITISPGAPQVGEPVRFSADVSGQSDRWEWTVQRAGGSVVASSRQREFQHTFATVGTYNVTLVVMAGALRVAQSRTFTVAPEPRAARCGDVLTTNAVLTSDLVCADEVALTIAADNVTLDLRGHLLTAESFNPNSIGIKVAKQGTIKNVAIKNGKVTQFNKPIELTDAASVQITGMVTETSAVDGIVPATGSDIAGQRARSVTITGTRMEGFIGFDFEDHSQVAISGSTIGKGEPRVNDKPTGRSTCQLDSSCSITNSTVLQETVHCNDLSTSTSIEIRDSTVDLHDAGYGCAHLTLVNNRGHIEQIVAQQTLQMLGNTMSHSHAKPLEVHAQGTLFIKGNTFTKMSIGLDIHNGRGAVTENSFIDNTQAGLQFHEGDGHLEISKNTFFQNGYGVDPDMLQFTNAGGLVAEVAPSRGLARRPVTISGNSVERLYHYAYCTLPETTTDGGGNKSLPADPSYCVGVACSQ</sequence>
<dbReference type="Proteomes" id="UP001521150">
    <property type="component" value="Unassembled WGS sequence"/>
</dbReference>
<feature type="region of interest" description="Disordered" evidence="1">
    <location>
        <begin position="1"/>
        <end position="29"/>
    </location>
</feature>
<reference evidence="3 4" key="1">
    <citation type="submission" date="2021-12" db="EMBL/GenBank/DDBJ databases">
        <title>Genome sequence of Kibdelosporangium philippinense ATCC 49844.</title>
        <authorList>
            <person name="Fedorov E.A."/>
            <person name="Omeragic M."/>
            <person name="Shalygina K.F."/>
            <person name="Maclea K.S."/>
        </authorList>
    </citation>
    <scope>NUCLEOTIDE SEQUENCE [LARGE SCALE GENOMIC DNA]</scope>
    <source>
        <strain evidence="3 4">ATCC 49844</strain>
    </source>
</reference>
<dbReference type="InterPro" id="IPR022409">
    <property type="entry name" value="PKD/Chitinase_dom"/>
</dbReference>
<proteinExistence type="predicted"/>
<dbReference type="InterPro" id="IPR011050">
    <property type="entry name" value="Pectin_lyase_fold/virulence"/>
</dbReference>
<dbReference type="InterPro" id="IPR012334">
    <property type="entry name" value="Pectin_lyas_fold"/>
</dbReference>
<dbReference type="SMART" id="SM00089">
    <property type="entry name" value="PKD"/>
    <property type="match status" value="2"/>
</dbReference>
<accession>A0ABS8Z9W4</accession>
<dbReference type="InterPro" id="IPR015943">
    <property type="entry name" value="WD40/YVTN_repeat-like_dom_sf"/>
</dbReference>
<dbReference type="EMBL" id="JAJVCN010000001">
    <property type="protein sequence ID" value="MCE7003461.1"/>
    <property type="molecule type" value="Genomic_DNA"/>
</dbReference>
<dbReference type="InterPro" id="IPR013783">
    <property type="entry name" value="Ig-like_fold"/>
</dbReference>
<dbReference type="RefSeq" id="WP_233725050.1">
    <property type="nucleotide sequence ID" value="NZ_JAJVCN010000001.1"/>
</dbReference>
<dbReference type="Gene3D" id="2.160.20.10">
    <property type="entry name" value="Single-stranded right-handed beta-helix, Pectin lyase-like"/>
    <property type="match status" value="1"/>
</dbReference>
<dbReference type="Pfam" id="PF00801">
    <property type="entry name" value="PKD"/>
    <property type="match status" value="1"/>
</dbReference>
<name>A0ABS8Z9W4_9PSEU</name>
<comment type="caution">
    <text evidence="3">The sequence shown here is derived from an EMBL/GenBank/DDBJ whole genome shotgun (WGS) entry which is preliminary data.</text>
</comment>
<feature type="region of interest" description="Disordered" evidence="1">
    <location>
        <begin position="267"/>
        <end position="321"/>
    </location>
</feature>
<dbReference type="SUPFAM" id="SSF49299">
    <property type="entry name" value="PKD domain"/>
    <property type="match status" value="2"/>
</dbReference>
<dbReference type="SUPFAM" id="SSF101898">
    <property type="entry name" value="NHL repeat"/>
    <property type="match status" value="1"/>
</dbReference>
<organism evidence="3 4">
    <name type="scientific">Kibdelosporangium philippinense</name>
    <dbReference type="NCBI Taxonomy" id="211113"/>
    <lineage>
        <taxon>Bacteria</taxon>
        <taxon>Bacillati</taxon>
        <taxon>Actinomycetota</taxon>
        <taxon>Actinomycetes</taxon>
        <taxon>Pseudonocardiales</taxon>
        <taxon>Pseudonocardiaceae</taxon>
        <taxon>Kibdelosporangium</taxon>
    </lineage>
</organism>
<evidence type="ECO:0000313" key="3">
    <source>
        <dbReference type="EMBL" id="MCE7003461.1"/>
    </source>
</evidence>
<feature type="domain" description="PKD" evidence="2">
    <location>
        <begin position="359"/>
        <end position="387"/>
    </location>
</feature>
<protein>
    <submittedName>
        <fullName evidence="3">PKD domain-containing protein</fullName>
    </submittedName>
</protein>
<dbReference type="Pfam" id="PF13229">
    <property type="entry name" value="Beta_helix"/>
    <property type="match status" value="1"/>
</dbReference>
<gene>
    <name evidence="3" type="ORF">LWC34_11560</name>
</gene>
<evidence type="ECO:0000259" key="2">
    <source>
        <dbReference type="PROSITE" id="PS50093"/>
    </source>
</evidence>
<dbReference type="Gene3D" id="2.130.10.10">
    <property type="entry name" value="YVTN repeat-like/Quinoprotein amine dehydrogenase"/>
    <property type="match status" value="1"/>
</dbReference>
<keyword evidence="4" id="KW-1185">Reference proteome</keyword>
<dbReference type="Gene3D" id="2.60.40.10">
    <property type="entry name" value="Immunoglobulins"/>
    <property type="match status" value="2"/>
</dbReference>
<evidence type="ECO:0000313" key="4">
    <source>
        <dbReference type="Proteomes" id="UP001521150"/>
    </source>
</evidence>
<dbReference type="CDD" id="cd00146">
    <property type="entry name" value="PKD"/>
    <property type="match status" value="1"/>
</dbReference>
<evidence type="ECO:0000256" key="1">
    <source>
        <dbReference type="SAM" id="MobiDB-lite"/>
    </source>
</evidence>
<dbReference type="SUPFAM" id="SSF51126">
    <property type="entry name" value="Pectin lyase-like"/>
    <property type="match status" value="1"/>
</dbReference>
<dbReference type="InterPro" id="IPR039448">
    <property type="entry name" value="Beta_helix"/>
</dbReference>
<feature type="domain" description="PKD" evidence="2">
    <location>
        <begin position="414"/>
        <end position="480"/>
    </location>
</feature>
<dbReference type="InterPro" id="IPR000601">
    <property type="entry name" value="PKD_dom"/>
</dbReference>
<dbReference type="InterPro" id="IPR035986">
    <property type="entry name" value="PKD_dom_sf"/>
</dbReference>
<dbReference type="Pfam" id="PF18911">
    <property type="entry name" value="PKD_4"/>
    <property type="match status" value="1"/>
</dbReference>
<dbReference type="PROSITE" id="PS50093">
    <property type="entry name" value="PKD"/>
    <property type="match status" value="2"/>
</dbReference>